<evidence type="ECO:0000313" key="2">
    <source>
        <dbReference type="Proteomes" id="UP001258181"/>
    </source>
</evidence>
<accession>A0ABU1U5J1</accession>
<proteinExistence type="predicted"/>
<dbReference type="EMBL" id="JAVDWA010000010">
    <property type="protein sequence ID" value="MDR7074745.1"/>
    <property type="molecule type" value="Genomic_DNA"/>
</dbReference>
<gene>
    <name evidence="1" type="ORF">J2X07_003742</name>
</gene>
<organism evidence="1 2">
    <name type="scientific">Fictibacillus barbaricus</name>
    <dbReference type="NCBI Taxonomy" id="182136"/>
    <lineage>
        <taxon>Bacteria</taxon>
        <taxon>Bacillati</taxon>
        <taxon>Bacillota</taxon>
        <taxon>Bacilli</taxon>
        <taxon>Bacillales</taxon>
        <taxon>Fictibacillaceae</taxon>
        <taxon>Fictibacillus</taxon>
    </lineage>
</organism>
<sequence>MNLNKCCNCGNYESNVIEFVVHKEEYNFEYECYCLECLDRVPSIKGNQNDEVLAECNYHIEGVK</sequence>
<comment type="caution">
    <text evidence="1">The sequence shown here is derived from an EMBL/GenBank/DDBJ whole genome shotgun (WGS) entry which is preliminary data.</text>
</comment>
<protein>
    <submittedName>
        <fullName evidence="1">Uncharacterized protein</fullName>
    </submittedName>
</protein>
<dbReference type="Proteomes" id="UP001258181">
    <property type="component" value="Unassembled WGS sequence"/>
</dbReference>
<name>A0ABU1U5J1_9BACL</name>
<keyword evidence="2" id="KW-1185">Reference proteome</keyword>
<reference evidence="1 2" key="1">
    <citation type="submission" date="2023-07" db="EMBL/GenBank/DDBJ databases">
        <title>Sorghum-associated microbial communities from plants grown in Nebraska, USA.</title>
        <authorList>
            <person name="Schachtman D."/>
        </authorList>
    </citation>
    <scope>NUCLEOTIDE SEQUENCE [LARGE SCALE GENOMIC DNA]</scope>
    <source>
        <strain evidence="1 2">BE211</strain>
    </source>
</reference>
<evidence type="ECO:0000313" key="1">
    <source>
        <dbReference type="EMBL" id="MDR7074745.1"/>
    </source>
</evidence>